<accession>A0A5B9W5J0</accession>
<evidence type="ECO:0000313" key="2">
    <source>
        <dbReference type="EMBL" id="QEH35863.1"/>
    </source>
</evidence>
<dbReference type="KEGG" id="agv:OJF2_44200"/>
<evidence type="ECO:0000259" key="1">
    <source>
        <dbReference type="PROSITE" id="PS00498"/>
    </source>
</evidence>
<proteinExistence type="predicted"/>
<dbReference type="InterPro" id="IPR002227">
    <property type="entry name" value="Tyrosinase_Cu-bd"/>
</dbReference>
<dbReference type="EMBL" id="CP042997">
    <property type="protein sequence ID" value="QEH35863.1"/>
    <property type="molecule type" value="Genomic_DNA"/>
</dbReference>
<evidence type="ECO:0000313" key="3">
    <source>
        <dbReference type="Proteomes" id="UP000324233"/>
    </source>
</evidence>
<reference evidence="2 3" key="1">
    <citation type="submission" date="2019-08" db="EMBL/GenBank/DDBJ databases">
        <title>Deep-cultivation of Planctomycetes and their phenomic and genomic characterization uncovers novel biology.</title>
        <authorList>
            <person name="Wiegand S."/>
            <person name="Jogler M."/>
            <person name="Boedeker C."/>
            <person name="Pinto D."/>
            <person name="Vollmers J."/>
            <person name="Rivas-Marin E."/>
            <person name="Kohn T."/>
            <person name="Peeters S.H."/>
            <person name="Heuer A."/>
            <person name="Rast P."/>
            <person name="Oberbeckmann S."/>
            <person name="Bunk B."/>
            <person name="Jeske O."/>
            <person name="Meyerdierks A."/>
            <person name="Storesund J.E."/>
            <person name="Kallscheuer N."/>
            <person name="Luecker S."/>
            <person name="Lage O.M."/>
            <person name="Pohl T."/>
            <person name="Merkel B.J."/>
            <person name="Hornburger P."/>
            <person name="Mueller R.-W."/>
            <person name="Bruemmer F."/>
            <person name="Labrenz M."/>
            <person name="Spormann A.M."/>
            <person name="Op den Camp H."/>
            <person name="Overmann J."/>
            <person name="Amann R."/>
            <person name="Jetten M.S.M."/>
            <person name="Mascher T."/>
            <person name="Medema M.H."/>
            <person name="Devos D.P."/>
            <person name="Kaster A.-K."/>
            <person name="Ovreas L."/>
            <person name="Rohde M."/>
            <person name="Galperin M.Y."/>
            <person name="Jogler C."/>
        </authorList>
    </citation>
    <scope>NUCLEOTIDE SEQUENCE [LARGE SCALE GENOMIC DNA]</scope>
    <source>
        <strain evidence="2 3">OJF2</strain>
    </source>
</reference>
<dbReference type="GO" id="GO:0016491">
    <property type="term" value="F:oxidoreductase activity"/>
    <property type="evidence" value="ECO:0007669"/>
    <property type="project" value="InterPro"/>
</dbReference>
<sequence length="227" mass="25736">MAFLGLVLLVGRCPGQDEAEVPKRQVDQPDHLVPIDPYPGDWHESYAKLYRKTLQLPEPGEAAVMVYMPSFSGEEGLVIHETEGKDPSFILIHTRADRNIWYSMPENSDDGKPKRVVVTRREAPLPAETAWRVCRLWERMLRGVRYPIPAEEDSTGLDGETIEFWRHNMYGTTWSPEGGALRGLLDLGRALADYCEVSEDKRAATLKTVQGRCQALERYLEVKAAPR</sequence>
<feature type="domain" description="Tyrosinase copper-binding" evidence="1">
    <location>
        <begin position="86"/>
        <end position="97"/>
    </location>
</feature>
<protein>
    <recommendedName>
        <fullName evidence="1">Tyrosinase copper-binding domain-containing protein</fullName>
    </recommendedName>
</protein>
<name>A0A5B9W5J0_9BACT</name>
<keyword evidence="3" id="KW-1185">Reference proteome</keyword>
<dbReference type="RefSeq" id="WP_148595608.1">
    <property type="nucleotide sequence ID" value="NZ_CP042997.1"/>
</dbReference>
<dbReference type="Proteomes" id="UP000324233">
    <property type="component" value="Chromosome"/>
</dbReference>
<gene>
    <name evidence="2" type="ORF">OJF2_44200</name>
</gene>
<dbReference type="AlphaFoldDB" id="A0A5B9W5J0"/>
<organism evidence="2 3">
    <name type="scientific">Aquisphaera giovannonii</name>
    <dbReference type="NCBI Taxonomy" id="406548"/>
    <lineage>
        <taxon>Bacteria</taxon>
        <taxon>Pseudomonadati</taxon>
        <taxon>Planctomycetota</taxon>
        <taxon>Planctomycetia</taxon>
        <taxon>Isosphaerales</taxon>
        <taxon>Isosphaeraceae</taxon>
        <taxon>Aquisphaera</taxon>
    </lineage>
</organism>
<dbReference type="PROSITE" id="PS00498">
    <property type="entry name" value="TYROSINASE_2"/>
    <property type="match status" value="1"/>
</dbReference>
<dbReference type="OrthoDB" id="1046333at2"/>